<keyword evidence="7" id="KW-1185">Reference proteome</keyword>
<keyword evidence="1 3" id="KW-0963">Cytoplasm</keyword>
<protein>
    <recommendedName>
        <fullName evidence="3">Ribosome maturation factor RimP</fullName>
    </recommendedName>
</protein>
<dbReference type="PANTHER" id="PTHR33867:SF1">
    <property type="entry name" value="RIBOSOME MATURATION FACTOR RIMP"/>
    <property type="match status" value="1"/>
</dbReference>
<comment type="subcellular location">
    <subcellularLocation>
        <location evidence="3">Cytoplasm</location>
    </subcellularLocation>
</comment>
<dbReference type="PANTHER" id="PTHR33867">
    <property type="entry name" value="RIBOSOME MATURATION FACTOR RIMP"/>
    <property type="match status" value="1"/>
</dbReference>
<dbReference type="NCBIfam" id="NF011239">
    <property type="entry name" value="PRK14645.1"/>
    <property type="match status" value="1"/>
</dbReference>
<dbReference type="Pfam" id="PF02576">
    <property type="entry name" value="RimP_N"/>
    <property type="match status" value="1"/>
</dbReference>
<comment type="similarity">
    <text evidence="3">Belongs to the RimP family.</text>
</comment>
<dbReference type="Gene3D" id="3.30.300.70">
    <property type="entry name" value="RimP-like superfamily, N-terminal"/>
    <property type="match status" value="1"/>
</dbReference>
<accession>A0ABQ2FGR3</accession>
<evidence type="ECO:0000256" key="2">
    <source>
        <dbReference type="ARBA" id="ARBA00022517"/>
    </source>
</evidence>
<reference evidence="7" key="1">
    <citation type="journal article" date="2019" name="Int. J. Syst. Evol. Microbiol.">
        <title>The Global Catalogue of Microorganisms (GCM) 10K type strain sequencing project: providing services to taxonomists for standard genome sequencing and annotation.</title>
        <authorList>
            <consortium name="The Broad Institute Genomics Platform"/>
            <consortium name="The Broad Institute Genome Sequencing Center for Infectious Disease"/>
            <person name="Wu L."/>
            <person name="Ma J."/>
        </authorList>
    </citation>
    <scope>NUCLEOTIDE SEQUENCE [LARGE SCALE GENOMIC DNA]</scope>
    <source>
        <strain evidence="7">JCM 19173</strain>
    </source>
</reference>
<evidence type="ECO:0000256" key="3">
    <source>
        <dbReference type="HAMAP-Rule" id="MF_01077"/>
    </source>
</evidence>
<dbReference type="InterPro" id="IPR003728">
    <property type="entry name" value="Ribosome_maturation_RimP"/>
</dbReference>
<feature type="domain" description="Ribosome maturation factor RimP C-terminal" evidence="5">
    <location>
        <begin position="140"/>
        <end position="186"/>
    </location>
</feature>
<evidence type="ECO:0000313" key="7">
    <source>
        <dbReference type="Proteomes" id="UP000604341"/>
    </source>
</evidence>
<dbReference type="EMBL" id="BMPE01000001">
    <property type="protein sequence ID" value="GGK90019.1"/>
    <property type="molecule type" value="Genomic_DNA"/>
</dbReference>
<dbReference type="InterPro" id="IPR028998">
    <property type="entry name" value="RimP_C"/>
</dbReference>
<organism evidence="6 7">
    <name type="scientific">Deinococcus radiotolerans</name>
    <dbReference type="NCBI Taxonomy" id="1309407"/>
    <lineage>
        <taxon>Bacteria</taxon>
        <taxon>Thermotogati</taxon>
        <taxon>Deinococcota</taxon>
        <taxon>Deinococci</taxon>
        <taxon>Deinococcales</taxon>
        <taxon>Deinococcaceae</taxon>
        <taxon>Deinococcus</taxon>
    </lineage>
</organism>
<comment type="caution">
    <text evidence="6">The sequence shown here is derived from an EMBL/GenBank/DDBJ whole genome shotgun (WGS) entry which is preliminary data.</text>
</comment>
<dbReference type="SUPFAM" id="SSF75420">
    <property type="entry name" value="YhbC-like, N-terminal domain"/>
    <property type="match status" value="1"/>
</dbReference>
<gene>
    <name evidence="3" type="primary">rimP</name>
    <name evidence="6" type="ORF">GCM10010844_05710</name>
</gene>
<evidence type="ECO:0000313" key="6">
    <source>
        <dbReference type="EMBL" id="GGK90019.1"/>
    </source>
</evidence>
<evidence type="ECO:0000259" key="5">
    <source>
        <dbReference type="Pfam" id="PF17384"/>
    </source>
</evidence>
<name>A0ABQ2FGR3_9DEIO</name>
<keyword evidence="2 3" id="KW-0690">Ribosome biogenesis</keyword>
<sequence length="203" mass="22254">MGGRLGTRFVTAGVRIRACGVYWGGNSSKGVGGSLTFFRGGGGFRLLVSRYNMNNNDNNLMQLASGALEPLGFEVLEVQMQNMGGQPIVLVRIDRLDEQPVTVDDLARASRAAEEEFDRVDPVAGEYRLEFESPGAKRPLLRARHFERMLGLKVRVRAEGHSFTAPLTGVDGDRVTFDVNGEPVTLTAGTFQANLAEFPDRHR</sequence>
<dbReference type="HAMAP" id="MF_01077">
    <property type="entry name" value="RimP"/>
    <property type="match status" value="1"/>
</dbReference>
<feature type="domain" description="Ribosome maturation factor RimP N-terminal" evidence="4">
    <location>
        <begin position="65"/>
        <end position="136"/>
    </location>
</feature>
<comment type="function">
    <text evidence="3">Required for maturation of 30S ribosomal subunits.</text>
</comment>
<dbReference type="Proteomes" id="UP000604341">
    <property type="component" value="Unassembled WGS sequence"/>
</dbReference>
<dbReference type="InterPro" id="IPR035956">
    <property type="entry name" value="RimP_N_sf"/>
</dbReference>
<evidence type="ECO:0000256" key="1">
    <source>
        <dbReference type="ARBA" id="ARBA00022490"/>
    </source>
</evidence>
<evidence type="ECO:0000259" key="4">
    <source>
        <dbReference type="Pfam" id="PF02576"/>
    </source>
</evidence>
<dbReference type="InterPro" id="IPR028989">
    <property type="entry name" value="RimP_N"/>
</dbReference>
<dbReference type="Pfam" id="PF17384">
    <property type="entry name" value="DUF150_C"/>
    <property type="match status" value="1"/>
</dbReference>
<proteinExistence type="inferred from homology"/>